<sequence>MKKLVLLSIFFLSGCFKFNSTIHKEYEFAKNILW</sequence>
<evidence type="ECO:0008006" key="3">
    <source>
        <dbReference type="Google" id="ProtNLM"/>
    </source>
</evidence>
<dbReference type="PROSITE" id="PS51257">
    <property type="entry name" value="PROKAR_LIPOPROTEIN"/>
    <property type="match status" value="1"/>
</dbReference>
<organism evidence="1 2">
    <name type="scientific">Salmonella phage KKP_3831</name>
    <dbReference type="NCBI Taxonomy" id="3027684"/>
    <lineage>
        <taxon>Viruses</taxon>
        <taxon>Duplodnaviria</taxon>
        <taxon>Heunggongvirae</taxon>
        <taxon>Uroviricota</taxon>
        <taxon>Caudoviricetes</taxon>
        <taxon>Demerecviridae</taxon>
        <taxon>Markadamsvirinae</taxon>
        <taxon>Epseptimavirus</taxon>
        <taxon>Epseptimavirus KKP3831</taxon>
    </lineage>
</organism>
<evidence type="ECO:0000313" key="2">
    <source>
        <dbReference type="Proteomes" id="UP001431625"/>
    </source>
</evidence>
<name>A0AAX4NDY7_9CAUD</name>
<dbReference type="RefSeq" id="YP_013605128.1">
    <property type="nucleotide sequence ID" value="NC_133303.1"/>
</dbReference>
<dbReference type="EMBL" id="OQ674103">
    <property type="protein sequence ID" value="WYX90508.1"/>
    <property type="molecule type" value="Genomic_DNA"/>
</dbReference>
<evidence type="ECO:0000313" key="1">
    <source>
        <dbReference type="EMBL" id="WYX90508.1"/>
    </source>
</evidence>
<gene>
    <name evidence="1" type="ORF">PVA66_000063</name>
</gene>
<reference evidence="1" key="1">
    <citation type="submission" date="2023-03" db="EMBL/GenBank/DDBJ databases">
        <title>Newly Isolated Salmophages for Biocontrol of Salmonella in Ready-To-Eat Plant-Based Food.</title>
        <authorList>
            <person name="Wojcicki M."/>
            <person name="Swider O."/>
            <person name="Srednicka P."/>
            <person name="Ilczuk T."/>
            <person name="Koperski L."/>
            <person name="Shymialevich D."/>
            <person name="Cieslak H."/>
            <person name="Sokolowska B."/>
            <person name="Juszczuk-Kubiak E."/>
        </authorList>
    </citation>
    <scope>NUCLEOTIDE SEQUENCE</scope>
</reference>
<keyword evidence="2" id="KW-1185">Reference proteome</keyword>
<proteinExistence type="predicted"/>
<protein>
    <recommendedName>
        <fullName evidence="3">Lipoprotein</fullName>
    </recommendedName>
</protein>
<dbReference type="GeneID" id="300175328"/>
<dbReference type="Proteomes" id="UP001431625">
    <property type="component" value="Segment"/>
</dbReference>
<accession>A0AAX4NDY7</accession>